<dbReference type="Proteomes" id="UP000499080">
    <property type="component" value="Unassembled WGS sequence"/>
</dbReference>
<evidence type="ECO:0000313" key="1">
    <source>
        <dbReference type="EMBL" id="GBM87775.1"/>
    </source>
</evidence>
<proteinExistence type="predicted"/>
<reference evidence="1 2" key="1">
    <citation type="journal article" date="2019" name="Sci. Rep.">
        <title>Orb-weaving spider Araneus ventricosus genome elucidates the spidroin gene catalogue.</title>
        <authorList>
            <person name="Kono N."/>
            <person name="Nakamura H."/>
            <person name="Ohtoshi R."/>
            <person name="Moran D.A.P."/>
            <person name="Shinohara A."/>
            <person name="Yoshida Y."/>
            <person name="Fujiwara M."/>
            <person name="Mori M."/>
            <person name="Tomita M."/>
            <person name="Arakawa K."/>
        </authorList>
    </citation>
    <scope>NUCLEOTIDE SEQUENCE [LARGE SCALE GENOMIC DNA]</scope>
</reference>
<dbReference type="AlphaFoldDB" id="A0A4Y2JD14"/>
<gene>
    <name evidence="1" type="ORF">AVEN_171200_1</name>
</gene>
<protein>
    <submittedName>
        <fullName evidence="1">Uncharacterized protein</fullName>
    </submittedName>
</protein>
<name>A0A4Y2JD14_ARAVE</name>
<sequence length="146" mass="16973">MRDKRISCMRAPAGRLNVSPLLKCIKWFNGAKYTIGSPNIEPIRSPETKSKTPYTQVVFIDFKEPSCQIEIAFGRDCVTKKFTDRKKNCRMVELKQEFASLGHLTGLLFKNSLSSKFPFCFFLRRIHSFPQHLDKENNKRCYQSNT</sequence>
<accession>A0A4Y2JD14</accession>
<keyword evidence="2" id="KW-1185">Reference proteome</keyword>
<evidence type="ECO:0000313" key="2">
    <source>
        <dbReference type="Proteomes" id="UP000499080"/>
    </source>
</evidence>
<organism evidence="1 2">
    <name type="scientific">Araneus ventricosus</name>
    <name type="common">Orbweaver spider</name>
    <name type="synonym">Epeira ventricosa</name>
    <dbReference type="NCBI Taxonomy" id="182803"/>
    <lineage>
        <taxon>Eukaryota</taxon>
        <taxon>Metazoa</taxon>
        <taxon>Ecdysozoa</taxon>
        <taxon>Arthropoda</taxon>
        <taxon>Chelicerata</taxon>
        <taxon>Arachnida</taxon>
        <taxon>Araneae</taxon>
        <taxon>Araneomorphae</taxon>
        <taxon>Entelegynae</taxon>
        <taxon>Araneoidea</taxon>
        <taxon>Araneidae</taxon>
        <taxon>Araneus</taxon>
    </lineage>
</organism>
<comment type="caution">
    <text evidence="1">The sequence shown here is derived from an EMBL/GenBank/DDBJ whole genome shotgun (WGS) entry which is preliminary data.</text>
</comment>
<dbReference type="EMBL" id="BGPR01003407">
    <property type="protein sequence ID" value="GBM87775.1"/>
    <property type="molecule type" value="Genomic_DNA"/>
</dbReference>